<evidence type="ECO:0000256" key="3">
    <source>
        <dbReference type="ARBA" id="ARBA00022676"/>
    </source>
</evidence>
<dbReference type="EMBL" id="CAXHTB010000004">
    <property type="protein sequence ID" value="CAL0304659.1"/>
    <property type="molecule type" value="Genomic_DNA"/>
</dbReference>
<comment type="pathway">
    <text evidence="1 5">Glycan metabolism; pectin biosynthesis.</text>
</comment>
<dbReference type="AlphaFoldDB" id="A0AAV1W5G7"/>
<evidence type="ECO:0000256" key="4">
    <source>
        <dbReference type="ARBA" id="ARBA00022679"/>
    </source>
</evidence>
<dbReference type="Pfam" id="PF25557">
    <property type="entry name" value="GAUT_1"/>
    <property type="match status" value="1"/>
</dbReference>
<reference evidence="8 9" key="1">
    <citation type="submission" date="2024-03" db="EMBL/GenBank/DDBJ databases">
        <authorList>
            <person name="Martinez-Hernandez J."/>
        </authorList>
    </citation>
    <scope>NUCLEOTIDE SEQUENCE [LARGE SCALE GENOMIC DNA]</scope>
</reference>
<dbReference type="InterPro" id="IPR002495">
    <property type="entry name" value="Glyco_trans_8"/>
</dbReference>
<dbReference type="InterPro" id="IPR029993">
    <property type="entry name" value="GAUT"/>
</dbReference>
<dbReference type="CDD" id="cd06429">
    <property type="entry name" value="GT8_like_1"/>
    <property type="match status" value="1"/>
</dbReference>
<evidence type="ECO:0000256" key="1">
    <source>
        <dbReference type="ARBA" id="ARBA00004877"/>
    </source>
</evidence>
<evidence type="ECO:0000256" key="2">
    <source>
        <dbReference type="ARBA" id="ARBA00006351"/>
    </source>
</evidence>
<keyword evidence="5" id="KW-1133">Transmembrane helix</keyword>
<dbReference type="Gene3D" id="3.90.550.10">
    <property type="entry name" value="Spore Coat Polysaccharide Biosynthesis Protein SpsA, Chain A"/>
    <property type="match status" value="1"/>
</dbReference>
<keyword evidence="6" id="KW-0175">Coiled coil</keyword>
<evidence type="ECO:0000256" key="7">
    <source>
        <dbReference type="SAM" id="MobiDB-lite"/>
    </source>
</evidence>
<proteinExistence type="inferred from homology"/>
<feature type="coiled-coil region" evidence="6">
    <location>
        <begin position="231"/>
        <end position="261"/>
    </location>
</feature>
<dbReference type="GO" id="GO:0071555">
    <property type="term" value="P:cell wall organization"/>
    <property type="evidence" value="ECO:0007669"/>
    <property type="project" value="UniProtKB-KW"/>
</dbReference>
<feature type="transmembrane region" description="Helical" evidence="5">
    <location>
        <begin position="12"/>
        <end position="34"/>
    </location>
</feature>
<evidence type="ECO:0000256" key="6">
    <source>
        <dbReference type="SAM" id="Coils"/>
    </source>
</evidence>
<dbReference type="GO" id="GO:0047262">
    <property type="term" value="F:polygalacturonate 4-alpha-galacturonosyltransferase activity"/>
    <property type="evidence" value="ECO:0007669"/>
    <property type="project" value="InterPro"/>
</dbReference>
<comment type="caution">
    <text evidence="8">The sequence shown here is derived from an EMBL/GenBank/DDBJ whole genome shotgun (WGS) entry which is preliminary data.</text>
</comment>
<organism evidence="8 9">
    <name type="scientific">Lupinus luteus</name>
    <name type="common">European yellow lupine</name>
    <dbReference type="NCBI Taxonomy" id="3873"/>
    <lineage>
        <taxon>Eukaryota</taxon>
        <taxon>Viridiplantae</taxon>
        <taxon>Streptophyta</taxon>
        <taxon>Embryophyta</taxon>
        <taxon>Tracheophyta</taxon>
        <taxon>Spermatophyta</taxon>
        <taxon>Magnoliopsida</taxon>
        <taxon>eudicotyledons</taxon>
        <taxon>Gunneridae</taxon>
        <taxon>Pentapetalae</taxon>
        <taxon>rosids</taxon>
        <taxon>fabids</taxon>
        <taxon>Fabales</taxon>
        <taxon>Fabaceae</taxon>
        <taxon>Papilionoideae</taxon>
        <taxon>50 kb inversion clade</taxon>
        <taxon>genistoids sensu lato</taxon>
        <taxon>core genistoids</taxon>
        <taxon>Genisteae</taxon>
        <taxon>Lupinus</taxon>
    </lineage>
</organism>
<comment type="similarity">
    <text evidence="2 5">Belongs to the glycosyltransferase 8 family.</text>
</comment>
<keyword evidence="3 5" id="KW-0328">Glycosyltransferase</keyword>
<dbReference type="Proteomes" id="UP001497480">
    <property type="component" value="Unassembled WGS sequence"/>
</dbReference>
<dbReference type="SUPFAM" id="SSF53448">
    <property type="entry name" value="Nucleotide-diphospho-sugar transferases"/>
    <property type="match status" value="1"/>
</dbReference>
<evidence type="ECO:0000256" key="5">
    <source>
        <dbReference type="RuleBase" id="RU362027"/>
    </source>
</evidence>
<protein>
    <recommendedName>
        <fullName evidence="5">Hexosyltransferase</fullName>
        <ecNumber evidence="5">2.4.1.-</ecNumber>
    </recommendedName>
</protein>
<accession>A0AAV1W5G7</accession>
<feature type="region of interest" description="Disordered" evidence="7">
    <location>
        <begin position="120"/>
        <end position="139"/>
    </location>
</feature>
<evidence type="ECO:0000313" key="9">
    <source>
        <dbReference type="Proteomes" id="UP001497480"/>
    </source>
</evidence>
<dbReference type="Pfam" id="PF01501">
    <property type="entry name" value="Glyco_transf_8"/>
    <property type="match status" value="1"/>
</dbReference>
<dbReference type="GO" id="GO:0000139">
    <property type="term" value="C:Golgi membrane"/>
    <property type="evidence" value="ECO:0007669"/>
    <property type="project" value="UniProtKB-SubCell"/>
</dbReference>
<name>A0AAV1W5G7_LUPLU</name>
<keyword evidence="5" id="KW-0812">Transmembrane</keyword>
<dbReference type="PANTHER" id="PTHR32116">
    <property type="entry name" value="GALACTURONOSYLTRANSFERASE 4-RELATED"/>
    <property type="match status" value="1"/>
</dbReference>
<gene>
    <name evidence="8" type="ORF">LLUT_LOCUS5719</name>
</gene>
<keyword evidence="9" id="KW-1185">Reference proteome</keyword>
<keyword evidence="4" id="KW-0808">Transferase</keyword>
<keyword evidence="5" id="KW-0333">Golgi apparatus</keyword>
<sequence length="670" mass="76644">MASNNRINGSHFPVLGFLLLCLFLPLIFFFVTGLHTVPDQDDISEFSSKQVSKWKEWQALEDLKSLFSKEVLDVIVSSTDDTGPLSLDNFRKNKLSASWRLGGSKTSNSTIELNQPATNVRQEKQKGKEGRSSGGIILSDGRAQLTNSPAQLARRQLIEKRKEKRAAELVKQDDDVIVKLEDLAIERSKSVDSAVLGKYNIWRKEFENENADSNVRLMRDQIIMARVYLSIAKMKNKLQLYQELQSQLKESQRALGEAISDAELNHSAHEKMKSMGQVLSKSKDQLYDCKLVTVKLRAMLQTADEQVRSLKKQSTFLSQLAAKTIPNGIHCLSMRLTIDYYLLAPEKRKFPMSQNLENPGLYHYALFSDNVLAASVVVNSTVLNAKDPSKHVFHLVTDKLNFGAMNMWFLLNPPGKATIHVENVDEFKWLNSSYCPVLKQLESAAMKEYYFKAGHSTTGASNLKYRNPKYLSMLNHLRFYLPQVYPKLDKILFLDDDIVVQKDLTGLWAVNLHGKVNGAVETCGESFHRFDKYLNFSNPHIAKNFDPNACGWAYGMNMFDLKEWKKKDITGIYHKWQSMNEDRVLWKLGTLPPGLMTFYGLTHPLNKSWHVLGLGYNPTVDRSEIDNAAVIHYNGNMKPWLEIAMTKYRPYWTKYVKYNHPYVQNCKLIE</sequence>
<dbReference type="PANTHER" id="PTHR32116:SF4">
    <property type="entry name" value="POLYGALACTURONATE 4-ALPHA-GALACTURONOSYLTRANSFERASE"/>
    <property type="match status" value="1"/>
</dbReference>
<evidence type="ECO:0000313" key="8">
    <source>
        <dbReference type="EMBL" id="CAL0304659.1"/>
    </source>
</evidence>
<dbReference type="EC" id="2.4.1.-" evidence="5"/>
<comment type="subcellular location">
    <subcellularLocation>
        <location evidence="5">Golgi apparatus membrane</location>
        <topology evidence="5">Single-pass type II membrane protein</topology>
    </subcellularLocation>
</comment>
<feature type="compositionally biased region" description="Basic and acidic residues" evidence="7">
    <location>
        <begin position="121"/>
        <end position="131"/>
    </location>
</feature>
<keyword evidence="5" id="KW-0472">Membrane</keyword>
<dbReference type="InterPro" id="IPR029044">
    <property type="entry name" value="Nucleotide-diphossugar_trans"/>
</dbReference>
<keyword evidence="5" id="KW-0961">Cell wall biogenesis/degradation</keyword>